<accession>A0A9W9ZEJ0</accession>
<evidence type="ECO:0000313" key="2">
    <source>
        <dbReference type="Proteomes" id="UP001163046"/>
    </source>
</evidence>
<dbReference type="EMBL" id="MU826359">
    <property type="protein sequence ID" value="KAJ7379148.1"/>
    <property type="molecule type" value="Genomic_DNA"/>
</dbReference>
<dbReference type="AlphaFoldDB" id="A0A9W9ZEJ0"/>
<comment type="caution">
    <text evidence="1">The sequence shown here is derived from an EMBL/GenBank/DDBJ whole genome shotgun (WGS) entry which is preliminary data.</text>
</comment>
<protein>
    <submittedName>
        <fullName evidence="1">Uncharacterized protein</fullName>
    </submittedName>
</protein>
<dbReference type="Proteomes" id="UP001163046">
    <property type="component" value="Unassembled WGS sequence"/>
</dbReference>
<reference evidence="1" key="1">
    <citation type="submission" date="2023-01" db="EMBL/GenBank/DDBJ databases">
        <title>Genome assembly of the deep-sea coral Lophelia pertusa.</title>
        <authorList>
            <person name="Herrera S."/>
            <person name="Cordes E."/>
        </authorList>
    </citation>
    <scope>NUCLEOTIDE SEQUENCE</scope>
    <source>
        <strain evidence="1">USNM1676648</strain>
        <tissue evidence="1">Polyp</tissue>
    </source>
</reference>
<name>A0A9W9ZEJ0_9CNID</name>
<proteinExistence type="predicted"/>
<organism evidence="1 2">
    <name type="scientific">Desmophyllum pertusum</name>
    <dbReference type="NCBI Taxonomy" id="174260"/>
    <lineage>
        <taxon>Eukaryota</taxon>
        <taxon>Metazoa</taxon>
        <taxon>Cnidaria</taxon>
        <taxon>Anthozoa</taxon>
        <taxon>Hexacorallia</taxon>
        <taxon>Scleractinia</taxon>
        <taxon>Caryophylliina</taxon>
        <taxon>Caryophylliidae</taxon>
        <taxon>Desmophyllum</taxon>
    </lineage>
</organism>
<keyword evidence="2" id="KW-1185">Reference proteome</keyword>
<sequence length="79" mass="9198">MKAVFIDFSSVLFYGDLHENVIMSFYDGDMVLSDDEIVPILTEEDFHRTASDHVFGLSKFKRSNGRVELFHTLWIRVLV</sequence>
<gene>
    <name evidence="1" type="ORF">OS493_017646</name>
</gene>
<evidence type="ECO:0000313" key="1">
    <source>
        <dbReference type="EMBL" id="KAJ7379148.1"/>
    </source>
</evidence>